<proteinExistence type="predicted"/>
<protein>
    <submittedName>
        <fullName evidence="2">Uncharacterized protein</fullName>
    </submittedName>
</protein>
<dbReference type="EMBL" id="MU251597">
    <property type="protein sequence ID" value="KAG9231521.1"/>
    <property type="molecule type" value="Genomic_DNA"/>
</dbReference>
<dbReference type="AlphaFoldDB" id="A0A9P7YDT7"/>
<dbReference type="Proteomes" id="UP000824998">
    <property type="component" value="Unassembled WGS sequence"/>
</dbReference>
<evidence type="ECO:0000256" key="1">
    <source>
        <dbReference type="SAM" id="Coils"/>
    </source>
</evidence>
<evidence type="ECO:0000313" key="3">
    <source>
        <dbReference type="Proteomes" id="UP000824998"/>
    </source>
</evidence>
<sequence length="208" mass="24036">MALPRPSNLDRARWRTECREKLSEHIRSKLGILVDPSEVRLITRVEDPYSWQFLPARTHLFGKNLSNHSVGVYMELCREVGVSFEAVAKEVRKLIRQHILFTRPAANFTDRIAELEAENSKLMCEVNQWKETAVAESTLKRDVEESANQLKAMLHTVDLENQHLKKDIQKWGTIAEDFRVRTVDSYQIMDEASLVLEKLKSSLPSICM</sequence>
<evidence type="ECO:0000313" key="2">
    <source>
        <dbReference type="EMBL" id="KAG9231521.1"/>
    </source>
</evidence>
<organism evidence="2 3">
    <name type="scientific">Amylocarpus encephaloides</name>
    <dbReference type="NCBI Taxonomy" id="45428"/>
    <lineage>
        <taxon>Eukaryota</taxon>
        <taxon>Fungi</taxon>
        <taxon>Dikarya</taxon>
        <taxon>Ascomycota</taxon>
        <taxon>Pezizomycotina</taxon>
        <taxon>Leotiomycetes</taxon>
        <taxon>Helotiales</taxon>
        <taxon>Helotiales incertae sedis</taxon>
        <taxon>Amylocarpus</taxon>
    </lineage>
</organism>
<keyword evidence="1" id="KW-0175">Coiled coil</keyword>
<keyword evidence="3" id="KW-1185">Reference proteome</keyword>
<name>A0A9P7YDT7_9HELO</name>
<accession>A0A9P7YDT7</accession>
<dbReference type="OrthoDB" id="5428321at2759"/>
<gene>
    <name evidence="2" type="ORF">BJ875DRAFT_382791</name>
</gene>
<reference evidence="2" key="1">
    <citation type="journal article" date="2021" name="IMA Fungus">
        <title>Genomic characterization of three marine fungi, including Emericellopsis atlantica sp. nov. with signatures of a generalist lifestyle and marine biomass degradation.</title>
        <authorList>
            <person name="Hagestad O.C."/>
            <person name="Hou L."/>
            <person name="Andersen J.H."/>
            <person name="Hansen E.H."/>
            <person name="Altermark B."/>
            <person name="Li C."/>
            <person name="Kuhnert E."/>
            <person name="Cox R.J."/>
            <person name="Crous P.W."/>
            <person name="Spatafora J.W."/>
            <person name="Lail K."/>
            <person name="Amirebrahimi M."/>
            <person name="Lipzen A."/>
            <person name="Pangilinan J."/>
            <person name="Andreopoulos W."/>
            <person name="Hayes R.D."/>
            <person name="Ng V."/>
            <person name="Grigoriev I.V."/>
            <person name="Jackson S.A."/>
            <person name="Sutton T.D.S."/>
            <person name="Dobson A.D.W."/>
            <person name="Rama T."/>
        </authorList>
    </citation>
    <scope>NUCLEOTIDE SEQUENCE</scope>
    <source>
        <strain evidence="2">TRa018bII</strain>
    </source>
</reference>
<comment type="caution">
    <text evidence="2">The sequence shown here is derived from an EMBL/GenBank/DDBJ whole genome shotgun (WGS) entry which is preliminary data.</text>
</comment>
<feature type="coiled-coil region" evidence="1">
    <location>
        <begin position="105"/>
        <end position="132"/>
    </location>
</feature>